<proteinExistence type="predicted"/>
<evidence type="ECO:0000259" key="1">
    <source>
        <dbReference type="Pfam" id="PF01370"/>
    </source>
</evidence>
<dbReference type="RefSeq" id="WP_091811428.1">
    <property type="nucleotide sequence ID" value="NZ_FNNE01000002.1"/>
</dbReference>
<dbReference type="PROSITE" id="PS00061">
    <property type="entry name" value="ADH_SHORT"/>
    <property type="match status" value="1"/>
</dbReference>
<dbReference type="PANTHER" id="PTHR48079">
    <property type="entry name" value="PROTEIN YEEZ"/>
    <property type="match status" value="1"/>
</dbReference>
<dbReference type="SUPFAM" id="SSF51735">
    <property type="entry name" value="NAD(P)-binding Rossmann-fold domains"/>
    <property type="match status" value="1"/>
</dbReference>
<evidence type="ECO:0000313" key="2">
    <source>
        <dbReference type="EMBL" id="SDW27750.1"/>
    </source>
</evidence>
<dbReference type="EMBL" id="FNNE01000002">
    <property type="protein sequence ID" value="SDW27750.1"/>
    <property type="molecule type" value="Genomic_DNA"/>
</dbReference>
<evidence type="ECO:0000313" key="3">
    <source>
        <dbReference type="Proteomes" id="UP000199675"/>
    </source>
</evidence>
<dbReference type="InterPro" id="IPR051783">
    <property type="entry name" value="NAD(P)-dependent_oxidoreduct"/>
</dbReference>
<dbReference type="OrthoDB" id="9801056at2"/>
<dbReference type="InterPro" id="IPR001509">
    <property type="entry name" value="Epimerase_deHydtase"/>
</dbReference>
<dbReference type="STRING" id="488533.SAMN04487960_10252"/>
<gene>
    <name evidence="2" type="ORF">SAMN04487960_10252</name>
</gene>
<dbReference type="Gene3D" id="3.40.50.720">
    <property type="entry name" value="NAD(P)-binding Rossmann-like Domain"/>
    <property type="match status" value="1"/>
</dbReference>
<dbReference type="Pfam" id="PF01370">
    <property type="entry name" value="Epimerase"/>
    <property type="match status" value="1"/>
</dbReference>
<name>A0A1H2S8A0_9GAMM</name>
<dbReference type="InterPro" id="IPR036291">
    <property type="entry name" value="NAD(P)-bd_dom_sf"/>
</dbReference>
<protein>
    <submittedName>
        <fullName evidence="2">Nucleoside-diphosphate-sugar epimerase</fullName>
    </submittedName>
</protein>
<dbReference type="GO" id="GO:0005737">
    <property type="term" value="C:cytoplasm"/>
    <property type="evidence" value="ECO:0007669"/>
    <property type="project" value="TreeGrafter"/>
</dbReference>
<dbReference type="AlphaFoldDB" id="A0A1H2S8A0"/>
<dbReference type="GO" id="GO:0004029">
    <property type="term" value="F:aldehyde dehydrogenase (NAD+) activity"/>
    <property type="evidence" value="ECO:0007669"/>
    <property type="project" value="TreeGrafter"/>
</dbReference>
<keyword evidence="3" id="KW-1185">Reference proteome</keyword>
<reference evidence="2 3" key="1">
    <citation type="submission" date="2016-10" db="EMBL/GenBank/DDBJ databases">
        <authorList>
            <person name="de Groot N.N."/>
        </authorList>
    </citation>
    <scope>NUCLEOTIDE SEQUENCE [LARGE SCALE GENOMIC DNA]</scope>
    <source>
        <strain evidence="2 3">CGMCC 1.7059</strain>
    </source>
</reference>
<dbReference type="InterPro" id="IPR020904">
    <property type="entry name" value="Sc_DH/Rdtase_CS"/>
</dbReference>
<organism evidence="2 3">
    <name type="scientific">Marinobacter mobilis</name>
    <dbReference type="NCBI Taxonomy" id="488533"/>
    <lineage>
        <taxon>Bacteria</taxon>
        <taxon>Pseudomonadati</taxon>
        <taxon>Pseudomonadota</taxon>
        <taxon>Gammaproteobacteria</taxon>
        <taxon>Pseudomonadales</taxon>
        <taxon>Marinobacteraceae</taxon>
        <taxon>Marinobacter</taxon>
    </lineage>
</organism>
<feature type="domain" description="NAD-dependent epimerase/dehydratase" evidence="1">
    <location>
        <begin position="20"/>
        <end position="227"/>
    </location>
</feature>
<dbReference type="PANTHER" id="PTHR48079:SF6">
    <property type="entry name" value="NAD(P)-BINDING DOMAIN-CONTAINING PROTEIN-RELATED"/>
    <property type="match status" value="1"/>
</dbReference>
<accession>A0A1H2S8A0</accession>
<dbReference type="Proteomes" id="UP000199675">
    <property type="component" value="Unassembled WGS sequence"/>
</dbReference>
<sequence>MTTTIPVGKDGQQPSTPKSVFITGAGGFIGRALMKRYEALGCEVRGMDLHAVPEASIVAGDITDPSTWAEHARGCDLFIHTAAVVSLAADWPMYRKITVDGTRHALDVAIAGGAQRFVHFSSIAAMGYDYPDGADETSPVAIGSDYLYGVAKGASEHVALAAHAAGEIDVTIIRPGDVYGPGSRAWLIEPLKMAHSGQLILPNNGQGVFTPVFIEDLLDGVMLAAGLDEGRGQIFILWGGEAVSCQEFFTYHWHWAGRSGHPRSLPLKAALALTTGVLKLNRLLGRQDEVTPDTMLMFSRKGAFSTDKPARLLGYQPKVTLEEGMKRSQEWLKAIGELN</sequence>